<dbReference type="EMBL" id="FOHN01000006">
    <property type="protein sequence ID" value="SES99429.1"/>
    <property type="molecule type" value="Genomic_DNA"/>
</dbReference>
<evidence type="ECO:0000313" key="3">
    <source>
        <dbReference type="Proteomes" id="UP000199800"/>
    </source>
</evidence>
<dbReference type="InterPro" id="IPR050696">
    <property type="entry name" value="FtsA/MreB"/>
</dbReference>
<dbReference type="Proteomes" id="UP000199800">
    <property type="component" value="Unassembled WGS sequence"/>
</dbReference>
<dbReference type="AlphaFoldDB" id="A0A1I0AYW9"/>
<dbReference type="CDD" id="cd24004">
    <property type="entry name" value="ASKHA_NBD_PilM-like"/>
    <property type="match status" value="1"/>
</dbReference>
<reference evidence="2 3" key="1">
    <citation type="submission" date="2016-10" db="EMBL/GenBank/DDBJ databases">
        <authorList>
            <person name="de Groot N.N."/>
        </authorList>
    </citation>
    <scope>NUCLEOTIDE SEQUENCE [LARGE SCALE GENOMIC DNA]</scope>
    <source>
        <strain evidence="2 3">DSM 1801</strain>
    </source>
</reference>
<dbReference type="SMART" id="SM00842">
    <property type="entry name" value="FtsA"/>
    <property type="match status" value="1"/>
</dbReference>
<keyword evidence="3" id="KW-1185">Reference proteome</keyword>
<protein>
    <submittedName>
        <fullName evidence="2">Cell division protein FtsA</fullName>
    </submittedName>
</protein>
<gene>
    <name evidence="2" type="ORF">SAMN04487772_10695</name>
</gene>
<dbReference type="PANTHER" id="PTHR32432">
    <property type="entry name" value="CELL DIVISION PROTEIN FTSA-RELATED"/>
    <property type="match status" value="1"/>
</dbReference>
<feature type="domain" description="SHS2" evidence="1">
    <location>
        <begin position="12"/>
        <end position="209"/>
    </location>
</feature>
<keyword evidence="2" id="KW-0132">Cell division</keyword>
<sequence>MPSNIKYPEHLVFGLDIGTRSIVGTVGYKDGSVFKVVAQVSRFHETRAMLDGQIHDIIKVSETIKDIKDDLEHRIGRPLTDVCIAAAGRMLKTVTVRADCEFGTETVMEDEHVQSLNLLGVEKAYDALREETKEEDLKFYCVGYSVIRYYLNDFSITSLLGHKASKAGTELIATFLPEEVIDGLYAAIQKAGLFVANLTLEPIAAINVAIPENYRLLNIALVDVGAGTSDISITKDGSIVAYGMIPFAGDEITEQIAKSYLVDFATAETIKTACLKKKTVSYKDILGIPHKLDTKDIIQNVSETVDMITKNVADKIIGLNGEKSVSAVFVVGGGGKIPSFVEMLAQHLGLPKERVALRGQEVLQNVVYLEEEVKKDSTLVTPIGICLNFYEQKNNFIFIQVNGQRVKLYDNNHMSIADVAVQIGFPNEQLFPQRGKALFYYVGEEKRMVRGEAGESAVVKLNGKRVGISAQVEQNDKIEIESSTVGKDAVLEVRSLPEYKETISFQFNNKTVVCPKFIKANDELVSGYYEIQDGDRLEILNYYTLEQVLAFMDLEVTDEIYINNELADLEDKVYENFSIRYIVNLSSVSNEDNEDEEEIKDSQILEITKEEQKEHEITVMINGEEAVLKGKKAYIFVDILDVYPFDMSAAATSHLRTKVNGKVADFTTSLSDNDNIDMYWEE</sequence>
<dbReference type="Gene3D" id="3.30.1490.300">
    <property type="match status" value="1"/>
</dbReference>
<dbReference type="PANTHER" id="PTHR32432:SF3">
    <property type="entry name" value="ETHANOLAMINE UTILIZATION PROTEIN EUTJ"/>
    <property type="match status" value="1"/>
</dbReference>
<dbReference type="Pfam" id="PF14450">
    <property type="entry name" value="FtsA"/>
    <property type="match status" value="1"/>
</dbReference>
<dbReference type="RefSeq" id="WP_092477354.1">
    <property type="nucleotide sequence ID" value="NZ_FOHN01000006.1"/>
</dbReference>
<dbReference type="GO" id="GO:0051301">
    <property type="term" value="P:cell division"/>
    <property type="evidence" value="ECO:0007669"/>
    <property type="project" value="UniProtKB-KW"/>
</dbReference>
<name>A0A1I0AYW9_9FIRM</name>
<organism evidence="2 3">
    <name type="scientific">[Clostridium] polysaccharolyticum</name>
    <dbReference type="NCBI Taxonomy" id="29364"/>
    <lineage>
        <taxon>Bacteria</taxon>
        <taxon>Bacillati</taxon>
        <taxon>Bacillota</taxon>
        <taxon>Clostridia</taxon>
        <taxon>Lachnospirales</taxon>
        <taxon>Lachnospiraceae</taxon>
    </lineage>
</organism>
<dbReference type="OrthoDB" id="9768127at2"/>
<evidence type="ECO:0000259" key="1">
    <source>
        <dbReference type="SMART" id="SM00842"/>
    </source>
</evidence>
<dbReference type="InterPro" id="IPR043129">
    <property type="entry name" value="ATPase_NBD"/>
</dbReference>
<keyword evidence="2" id="KW-0131">Cell cycle</keyword>
<proteinExistence type="predicted"/>
<dbReference type="STRING" id="29364.SAMN04487772_10695"/>
<dbReference type="InterPro" id="IPR003494">
    <property type="entry name" value="SHS2_FtsA"/>
</dbReference>
<dbReference type="SUPFAM" id="SSF53067">
    <property type="entry name" value="Actin-like ATPase domain"/>
    <property type="match status" value="2"/>
</dbReference>
<evidence type="ECO:0000313" key="2">
    <source>
        <dbReference type="EMBL" id="SES99429.1"/>
    </source>
</evidence>
<accession>A0A1I0AYW9</accession>
<dbReference type="Gene3D" id="3.30.420.40">
    <property type="match status" value="3"/>
</dbReference>